<evidence type="ECO:0000256" key="3">
    <source>
        <dbReference type="ARBA" id="ARBA00023326"/>
    </source>
</evidence>
<dbReference type="GO" id="GO:0016798">
    <property type="term" value="F:hydrolase activity, acting on glycosyl bonds"/>
    <property type="evidence" value="ECO:0007669"/>
    <property type="project" value="UniProtKB-KW"/>
</dbReference>
<dbReference type="Pfam" id="PF17963">
    <property type="entry name" value="Big_9"/>
    <property type="match status" value="7"/>
</dbReference>
<dbReference type="STRING" id="273678.RS84_01354"/>
<keyword evidence="3" id="KW-0119">Carbohydrate metabolism</keyword>
<keyword evidence="5" id="KW-0732">Signal</keyword>
<evidence type="ECO:0000256" key="5">
    <source>
        <dbReference type="SAM" id="SignalP"/>
    </source>
</evidence>
<feature type="signal peptide" evidence="5">
    <location>
        <begin position="1"/>
        <end position="33"/>
    </location>
</feature>
<keyword evidence="2" id="KW-0326">Glycosidase</keyword>
<dbReference type="EMBL" id="JYJB01000007">
    <property type="protein sequence ID" value="KJL48592.1"/>
    <property type="molecule type" value="Genomic_DNA"/>
</dbReference>
<comment type="caution">
    <text evidence="7">The sequence shown here is derived from an EMBL/GenBank/DDBJ whole genome shotgun (WGS) entry which is preliminary data.</text>
</comment>
<evidence type="ECO:0000313" key="8">
    <source>
        <dbReference type="Proteomes" id="UP000033900"/>
    </source>
</evidence>
<evidence type="ECO:0000256" key="2">
    <source>
        <dbReference type="ARBA" id="ARBA00023295"/>
    </source>
</evidence>
<dbReference type="InterPro" id="IPR003961">
    <property type="entry name" value="FN3_dom"/>
</dbReference>
<reference evidence="7 8" key="1">
    <citation type="submission" date="2015-02" db="EMBL/GenBank/DDBJ databases">
        <title>Draft genome sequences of ten Microbacterium spp. with emphasis on heavy metal contaminated environments.</title>
        <authorList>
            <person name="Corretto E."/>
        </authorList>
    </citation>
    <scope>NUCLEOTIDE SEQUENCE [LARGE SCALE GENOMIC DNA]</scope>
    <source>
        <strain evidence="7 8">SA35</strain>
    </source>
</reference>
<dbReference type="Proteomes" id="UP000033900">
    <property type="component" value="Unassembled WGS sequence"/>
</dbReference>
<dbReference type="InterPro" id="IPR050964">
    <property type="entry name" value="Striated_Muscle_Regulatory"/>
</dbReference>
<dbReference type="SMART" id="SM00060">
    <property type="entry name" value="FN3"/>
    <property type="match status" value="5"/>
</dbReference>
<dbReference type="PANTHER" id="PTHR13817:SF73">
    <property type="entry name" value="FIBRONECTIN TYPE-III DOMAIN-CONTAINING PROTEIN"/>
    <property type="match status" value="1"/>
</dbReference>
<keyword evidence="8" id="KW-1185">Reference proteome</keyword>
<feature type="domain" description="Fibronectin type-III" evidence="6">
    <location>
        <begin position="1657"/>
        <end position="1752"/>
    </location>
</feature>
<dbReference type="PANTHER" id="PTHR13817">
    <property type="entry name" value="TITIN"/>
    <property type="match status" value="1"/>
</dbReference>
<dbReference type="NCBIfam" id="NF012211">
    <property type="entry name" value="tand_rpt_95"/>
    <property type="match status" value="2"/>
</dbReference>
<evidence type="ECO:0000259" key="6">
    <source>
        <dbReference type="PROSITE" id="PS50853"/>
    </source>
</evidence>
<gene>
    <name evidence="7" type="ORF">RS84_01354</name>
</gene>
<organism evidence="7 8">
    <name type="scientific">Microbacterium hydrocarbonoxydans</name>
    <dbReference type="NCBI Taxonomy" id="273678"/>
    <lineage>
        <taxon>Bacteria</taxon>
        <taxon>Bacillati</taxon>
        <taxon>Actinomycetota</taxon>
        <taxon>Actinomycetes</taxon>
        <taxon>Micrococcales</taxon>
        <taxon>Microbacteriaceae</taxon>
        <taxon>Microbacterium</taxon>
    </lineage>
</organism>
<dbReference type="CDD" id="cd00063">
    <property type="entry name" value="FN3"/>
    <property type="match status" value="3"/>
</dbReference>
<dbReference type="SUPFAM" id="SSF49265">
    <property type="entry name" value="Fibronectin type III"/>
    <property type="match status" value="2"/>
</dbReference>
<feature type="region of interest" description="Disordered" evidence="4">
    <location>
        <begin position="360"/>
        <end position="422"/>
    </location>
</feature>
<dbReference type="PATRIC" id="fig|273678.4.peg.1352"/>
<proteinExistence type="predicted"/>
<evidence type="ECO:0000313" key="7">
    <source>
        <dbReference type="EMBL" id="KJL48592.1"/>
    </source>
</evidence>
<keyword evidence="2" id="KW-0378">Hydrolase</keyword>
<feature type="compositionally biased region" description="Acidic residues" evidence="4">
    <location>
        <begin position="372"/>
        <end position="381"/>
    </location>
</feature>
<dbReference type="Gene3D" id="2.60.40.10">
    <property type="entry name" value="Immunoglobulins"/>
    <property type="match status" value="3"/>
</dbReference>
<feature type="domain" description="Fibronectin type-III" evidence="6">
    <location>
        <begin position="1469"/>
        <end position="1559"/>
    </location>
</feature>
<evidence type="ECO:0000256" key="1">
    <source>
        <dbReference type="ARBA" id="ARBA00022737"/>
    </source>
</evidence>
<dbReference type="GO" id="GO:0000272">
    <property type="term" value="P:polysaccharide catabolic process"/>
    <property type="evidence" value="ECO:0007669"/>
    <property type="project" value="UniProtKB-KW"/>
</dbReference>
<evidence type="ECO:0000256" key="4">
    <source>
        <dbReference type="SAM" id="MobiDB-lite"/>
    </source>
</evidence>
<dbReference type="RefSeq" id="WP_045256968.1">
    <property type="nucleotide sequence ID" value="NZ_JYJB01000007.1"/>
</dbReference>
<keyword evidence="1" id="KW-0677">Repeat</keyword>
<name>A0A0M2HPA9_9MICO</name>
<dbReference type="Gene3D" id="2.60.40.3440">
    <property type="match status" value="1"/>
</dbReference>
<dbReference type="Pfam" id="PF00041">
    <property type="entry name" value="fn3"/>
    <property type="match status" value="3"/>
</dbReference>
<dbReference type="InterPro" id="IPR013783">
    <property type="entry name" value="Ig-like_fold"/>
</dbReference>
<feature type="domain" description="Fibronectin type-III" evidence="6">
    <location>
        <begin position="1560"/>
        <end position="1650"/>
    </location>
</feature>
<dbReference type="OrthoDB" id="5241356at2"/>
<dbReference type="PROSITE" id="PS50853">
    <property type="entry name" value="FN3"/>
    <property type="match status" value="3"/>
</dbReference>
<accession>A0A0M2HPA9</accession>
<protein>
    <submittedName>
        <fullName evidence="7">Fibronectin type III domain protein</fullName>
    </submittedName>
</protein>
<feature type="chain" id="PRO_5005633709" evidence="5">
    <location>
        <begin position="34"/>
        <end position="2021"/>
    </location>
</feature>
<sequence length="2021" mass="209899">MKALTWMRARPRQLASAAAVAAAAVTVTTLAFSYQGNPTTKVDLNDGGVWITKTSSLLVGHFNHESTLLDGGLRTAAEDYDILQDESNVLVVDETASTVTAVDPARVTLGDSAKLPASAKVALGARTAAVLDRDSGDLWVVPVRGIAAFEPETAEPAAELGKGADVAVAQDGTVFGLASARDEIVTIPVDNEGQPLESSTSSIGDLDDSSAPHITAVGRTPVVLDAAAGVLTTPGGFRTKIPDAADAVLQQPSAAASAVVVATKDALFSVPLDGGEPTVTKAGGEGDPATPVSLRGCAYGAWAGSARFVRDCTGDGSDVASKIPGARDATALTFRVNRDVIVLNDAVGGEAWLADESLSQVDNWEDLTPPEGESDDQEDTTQETVQTTLPERSDQNTPPVAEDDSFGVRPGASTMLPVLDNDNDPDGDVLVAALAEQQPALGTVQPIQDGGSLQIAVDEKASGSGSFTYKADDGRGGTDTAVVTLSVHGWDVNSAPGPKRKTSLTVETGGTISYNILPDWIDPDGDDIYLKSVIAAPGDEVEFTTDGQISYKATASLQGRKDIEVTVADGFGEVGTATITLDVRAEGSTDPKTNADHVVTRVGEQVTVSPLANDTSSGAEPLRLGRVGDAPGAAVAPDFTNQQFSFTAQAPGTYYVQYLATAGPKNAEGLVRVDVLDASASELPPIAVRDVALLPAGGDVLIGVLANDSDPGGGILVVQSVSIDPSSGVSVSVLDHETLRITDQGSLEGQIRIEYTISNGSASADGEVIVIPIPAPDSILPPVATPDTAYVRAGDVVTIPVLDNDVQPSGDALHVAPALIEPIVDPADGEAFVSQDAVRFKAGSEAKTVYLTYEAVDSRQQKAAGLVTIQVLPVDEATNSAPRPQDLVARALAGSETNIAVPLDGIDADGDSVELLDIASSPTKGRITATGPNFFTYEAFRGSSGVDTFTYRVRDHLGKESTATIRVGIAPVQMVNQEPFAVKDAVVVRPGREIAVPVMANDSDPEGDKITLVSEKNDGLEVPDIDGLSARVSGDRVLIDAPNRALETSLQYTIRDSRGATASAVLQITVDDDVPLLAPIARDDRVRSEDVAKGGLTADIDILKNDEDPDGTTEGLDLDLGAGATLLKNGTVRVTVTDEQQLIRYTLTDQDGLEASAFIFVPAVSGLRPALDSTKPVEVVSGETIELPLSKYVVVAGGGTTRITEHAKVSAVHADGADLVKDESTLVYTSADGYFGQDALTFEVTDGTGPDDPEGRTSTLTIPIDVLPSENQPPEFISGEVKVAPGEEATTLDLEALTVDPDADDEHEFKYVSGAGKGVSAKVDGDQLEVEASSGAKKGTALTLTLRISDGETEPVEGTVTVIVDASTRALPAANTDTIAAADQGRTITVPVLANDFNPFPDTPLKIVSQVIESGSGDVDKKGDELVITPAKDFVGTLVVRYRIQDATKDADREADGKVVVTVQGAPEAPGAPTVVSVQDRTVVVSYSAPSNNGAEITKYTVKAVGGGAYSKDCQSTTCTLDGLTNNVEYTFQVTATNRVGESEPSGVSAVARPDARPDTPTPPALVFGDKSLAVSWTTPSTPGSPVERYTLEISPAPPSGIAQKEVTGNSMTWEGLENGTNYQVRIQAHNKAPEPSSWSGWSGTEIPAGPPLAAAAPTTQELSPVGSQAQMQVNWQTPDNNGDAIDSYQLEVYEGSALVRTLTPGAGATSQAVTLPTSETEYTFRIRGHNKAGWGDYSAPSAPRRGVTAPGAPQITAVQEGDRQLTVSYNPGARNGARAGEVAYQYRLNGGGWAGLPGNNVIGGLANGTSYTVELRGVATVNGSTYAGAPSNGVAGVPYGTPRTPVATARNLGTSVEVTWDSRNSGNGRPIMVTQINIDGNGWQGVAQTGSRTPGNGYNQTHTIQVRAQDSAGQWSAVASASATTSNPPNPRAWVTRGTDAQGQPGCSSSYCAFFRVTTKDFDAGQHSVTCQSARGTLGSAHTVSLPANGATDLDWCYFGYPGENVWVTIDGKDYEKRGW</sequence>
<dbReference type="Gene3D" id="2.60.40.2810">
    <property type="match status" value="1"/>
</dbReference>
<dbReference type="InterPro" id="IPR036116">
    <property type="entry name" value="FN3_sf"/>
</dbReference>
<feature type="region of interest" description="Disordered" evidence="4">
    <location>
        <begin position="1541"/>
        <end position="1564"/>
    </location>
</feature>
<keyword evidence="3" id="KW-0624">Polysaccharide degradation</keyword>